<feature type="compositionally biased region" description="Low complexity" evidence="1">
    <location>
        <begin position="176"/>
        <end position="192"/>
    </location>
</feature>
<organism evidence="2 3">
    <name type="scientific">Amycolatopsis acidiphila</name>
    <dbReference type="NCBI Taxonomy" id="715473"/>
    <lineage>
        <taxon>Bacteria</taxon>
        <taxon>Bacillati</taxon>
        <taxon>Actinomycetota</taxon>
        <taxon>Actinomycetes</taxon>
        <taxon>Pseudonocardiales</taxon>
        <taxon>Pseudonocardiaceae</taxon>
        <taxon>Amycolatopsis</taxon>
    </lineage>
</organism>
<gene>
    <name evidence="2" type="ORF">FNH06_15575</name>
</gene>
<comment type="caution">
    <text evidence="2">The sequence shown here is derived from an EMBL/GenBank/DDBJ whole genome shotgun (WGS) entry which is preliminary data.</text>
</comment>
<evidence type="ECO:0000256" key="1">
    <source>
        <dbReference type="SAM" id="MobiDB-lite"/>
    </source>
</evidence>
<sequence length="304" mass="33511">MGAMDFESVADELFAAKREDFTALRDERAKQARPDRAVADRIAGLRKPTVAAWLVNQVSRNCPEEIDQLAELGESLRRAHQELAGPQLRTLSRRRHEVIEMLSKRAHWLARKAGYAFSDATGRQVEDTFEAAVSDEQALDAVRAAQLSAALTPGSPEQWLTAAVMPAKPPARSRPSRPASRPSRQPSRQASKPSREKPSREKERQAAAREKAAREEERRQAAREKARQEADEAAKAQDEAEQALSEAEQRAEEAAATIADLRARLDEATQAERDLRAEVTAARKALTAAKRAATAAGKRANDLD</sequence>
<reference evidence="2 3" key="1">
    <citation type="submission" date="2019-07" db="EMBL/GenBank/DDBJ databases">
        <title>New species of Amycolatopsis and Streptomyces.</title>
        <authorList>
            <person name="Duangmal K."/>
            <person name="Teo W.F.A."/>
            <person name="Lipun K."/>
        </authorList>
    </citation>
    <scope>NUCLEOTIDE SEQUENCE [LARGE SCALE GENOMIC DNA]</scope>
    <source>
        <strain evidence="2 3">JCM 30562</strain>
    </source>
</reference>
<dbReference type="OrthoDB" id="3541690at2"/>
<proteinExistence type="predicted"/>
<evidence type="ECO:0000313" key="2">
    <source>
        <dbReference type="EMBL" id="TVT21776.1"/>
    </source>
</evidence>
<protein>
    <submittedName>
        <fullName evidence="2">Uncharacterized protein</fullName>
    </submittedName>
</protein>
<dbReference type="Proteomes" id="UP000318578">
    <property type="component" value="Unassembled WGS sequence"/>
</dbReference>
<dbReference type="AlphaFoldDB" id="A0A558ABY3"/>
<accession>A0A558ABY3</accession>
<keyword evidence="3" id="KW-1185">Reference proteome</keyword>
<feature type="compositionally biased region" description="Basic and acidic residues" evidence="1">
    <location>
        <begin position="193"/>
        <end position="238"/>
    </location>
</feature>
<feature type="region of interest" description="Disordered" evidence="1">
    <location>
        <begin position="164"/>
        <end position="255"/>
    </location>
</feature>
<dbReference type="EMBL" id="VJZA01000023">
    <property type="protein sequence ID" value="TVT21776.1"/>
    <property type="molecule type" value="Genomic_DNA"/>
</dbReference>
<name>A0A558ABY3_9PSEU</name>
<evidence type="ECO:0000313" key="3">
    <source>
        <dbReference type="Proteomes" id="UP000318578"/>
    </source>
</evidence>